<feature type="compositionally biased region" description="Low complexity" evidence="1">
    <location>
        <begin position="716"/>
        <end position="726"/>
    </location>
</feature>
<feature type="region of interest" description="Disordered" evidence="1">
    <location>
        <begin position="835"/>
        <end position="873"/>
    </location>
</feature>
<feature type="transmembrane region" description="Helical" evidence="2">
    <location>
        <begin position="907"/>
        <end position="928"/>
    </location>
</feature>
<feature type="transmembrane region" description="Helical" evidence="2">
    <location>
        <begin position="282"/>
        <end position="304"/>
    </location>
</feature>
<feature type="transmembrane region" description="Helical" evidence="2">
    <location>
        <begin position="158"/>
        <end position="184"/>
    </location>
</feature>
<feature type="domain" description="PGG" evidence="3">
    <location>
        <begin position="43"/>
        <end position="152"/>
    </location>
</feature>
<name>M8AZF8_AEGTA</name>
<protein>
    <recommendedName>
        <fullName evidence="3">PGG domain-containing protein</fullName>
    </recommendedName>
</protein>
<organism evidence="4">
    <name type="scientific">Aegilops tauschii</name>
    <name type="common">Tausch's goatgrass</name>
    <name type="synonym">Aegilops squarrosa</name>
    <dbReference type="NCBI Taxonomy" id="37682"/>
    <lineage>
        <taxon>Eukaryota</taxon>
        <taxon>Viridiplantae</taxon>
        <taxon>Streptophyta</taxon>
        <taxon>Embryophyta</taxon>
        <taxon>Tracheophyta</taxon>
        <taxon>Spermatophyta</taxon>
        <taxon>Magnoliopsida</taxon>
        <taxon>Liliopsida</taxon>
        <taxon>Poales</taxon>
        <taxon>Poaceae</taxon>
        <taxon>BOP clade</taxon>
        <taxon>Pooideae</taxon>
        <taxon>Triticodae</taxon>
        <taxon>Triticeae</taxon>
        <taxon>Triticinae</taxon>
        <taxon>Aegilops</taxon>
    </lineage>
</organism>
<evidence type="ECO:0000256" key="2">
    <source>
        <dbReference type="SAM" id="Phobius"/>
    </source>
</evidence>
<feature type="transmembrane region" description="Helical" evidence="2">
    <location>
        <begin position="499"/>
        <end position="516"/>
    </location>
</feature>
<feature type="transmembrane region" description="Helical" evidence="2">
    <location>
        <begin position="566"/>
        <end position="584"/>
    </location>
</feature>
<feature type="transmembrane region" description="Helical" evidence="2">
    <location>
        <begin position="615"/>
        <end position="637"/>
    </location>
</feature>
<sequence length="1092" mass="120297">MASPQYDPEIAAASSAKQSQGGGAGPDKHVGAPDISKVGDSKLYEFKEQLLLLSTLVATVTYGAGLNLPGGSWEQGNPGGHLAGDPILRDTHYRRYLAFYYCNATALAASLVVSLILIILPRNKPAWTVALQIVMMLDLLSLIGAYGAGSCRDAFTTVYALVVFCILLLAIISVFFSFMVKVLIKWAHKVRAATSPIKTTGGNLKGILAMKRVTTMINTIESLAADSKDRAEKEMVDVLMLLATFAVTITYVAGLSPPGGFWSSAEDGHHVSDPVLQARGRYRAFFLCNTTSFALSLLIIVVLLERKMLGKSMLFGKKKMKFGGKSIPKRLAAPCGLIVVALLGLMGAYAAGSCREADNTVMVLMVPVGVCLLLALVFHWKPLTKMHNSVLKFFKKLAHLGIPSGTYRDTDDDHLQNTRYLVMLLATLVVTITYQAGLDPPGGLWQDDRDGHKMGHPVLQTTHPTRYKVFFYSNSAAFITSLVVNMMLQSKFLLTRHTLEVTLVFDLFGLVTAYGAGSTRDVITSIYIVALAGIVLVYVIVHIIIREHDPDPEDHAALKELDDKRRVLLLVAILAATLTYQAGLTPPGGFWLADDQGLGLRAGFPVLLHHYPRRYYAFFYCNAASFMASVTLILLLVNPKLYRPGIRCYALYVCMLVGTFGLMGAYAAGSSRHLKTSIYVLTLVGAVVAFIALLLVLFRLFPLFGKPKDKVPATPKSSGSNSNKSSGSKKKEKLQYLMLLGILAASMTYQTGLKPPGGLWQDNNDGHSAGNPILRDINKDRYNAFFYSNSTSFMASIVVVVMLLPLTMLREKDTKSPKKEPKSVMLLQSMMLPLKDPKSPEKETMLSKKDTESAQKDQKLTDNDPEPTDEGTWPLWPMHTAILLDMMGLLVAYAAGSTRKWETSRNVMVLIVPVLAYIGLYAALSVFCHRKEKPKEDPKVAADTQCDGQLQHSSIGIFVYPGEESSSANGDTFEAFRLDLFCEPANTDEKSQPLCCMNPKRWGKGSTAYKETFLHHTAQLDHQVFEEKGRNMDIGELLRDHEHPPMVLAKIINMEVVNEDGKFHFKPEPDGERLHRVENILRSWIASDYPSR</sequence>
<proteinExistence type="predicted"/>
<feature type="transmembrane region" description="Helical" evidence="2">
    <location>
        <begin position="361"/>
        <end position="380"/>
    </location>
</feature>
<feature type="domain" description="PGG" evidence="3">
    <location>
        <begin position="559"/>
        <end position="672"/>
    </location>
</feature>
<feature type="transmembrane region" description="Helical" evidence="2">
    <location>
        <begin position="649"/>
        <end position="666"/>
    </location>
</feature>
<keyword evidence="2" id="KW-0472">Membrane</keyword>
<feature type="transmembrane region" description="Helical" evidence="2">
    <location>
        <begin position="678"/>
        <end position="701"/>
    </location>
</feature>
<feature type="domain" description="PGG" evidence="3">
    <location>
        <begin position="414"/>
        <end position="520"/>
    </location>
</feature>
<dbReference type="EnsemblPlants" id="EMT06739">
    <property type="protein sequence ID" value="EMT06739"/>
    <property type="gene ID" value="F775_02409"/>
</dbReference>
<dbReference type="PANTHER" id="PTHR24177:SF453">
    <property type="entry name" value="PGG DOMAIN-CONTAINING PROTEIN"/>
    <property type="match status" value="1"/>
</dbReference>
<feature type="compositionally biased region" description="Basic and acidic residues" evidence="1">
    <location>
        <begin position="835"/>
        <end position="862"/>
    </location>
</feature>
<dbReference type="PANTHER" id="PTHR24177">
    <property type="entry name" value="CASKIN"/>
    <property type="match status" value="1"/>
</dbReference>
<feature type="transmembrane region" description="Helical" evidence="2">
    <location>
        <begin position="875"/>
        <end position="895"/>
    </location>
</feature>
<keyword evidence="2" id="KW-0812">Transmembrane</keyword>
<dbReference type="InterPro" id="IPR026961">
    <property type="entry name" value="PGG_dom"/>
</dbReference>
<dbReference type="GO" id="GO:0016020">
    <property type="term" value="C:membrane"/>
    <property type="evidence" value="ECO:0007669"/>
    <property type="project" value="TreeGrafter"/>
</dbReference>
<feature type="transmembrane region" description="Helical" evidence="2">
    <location>
        <begin position="98"/>
        <end position="120"/>
    </location>
</feature>
<accession>M8AZF8</accession>
<feature type="transmembrane region" description="Helical" evidence="2">
    <location>
        <begin position="469"/>
        <end position="487"/>
    </location>
</feature>
<feature type="transmembrane region" description="Helical" evidence="2">
    <location>
        <begin position="127"/>
        <end position="146"/>
    </location>
</feature>
<evidence type="ECO:0000259" key="3">
    <source>
        <dbReference type="Pfam" id="PF13962"/>
    </source>
</evidence>
<feature type="transmembrane region" description="Helical" evidence="2">
    <location>
        <begin position="331"/>
        <end position="349"/>
    </location>
</feature>
<evidence type="ECO:0000313" key="4">
    <source>
        <dbReference type="EnsemblPlants" id="EMT06739"/>
    </source>
</evidence>
<evidence type="ECO:0000256" key="1">
    <source>
        <dbReference type="SAM" id="MobiDB-lite"/>
    </source>
</evidence>
<dbReference type="Pfam" id="PF13962">
    <property type="entry name" value="PGG"/>
    <property type="match status" value="5"/>
</dbReference>
<feature type="domain" description="PGG" evidence="3">
    <location>
        <begin position="232"/>
        <end position="355"/>
    </location>
</feature>
<feature type="transmembrane region" description="Helical" evidence="2">
    <location>
        <begin position="420"/>
        <end position="438"/>
    </location>
</feature>
<feature type="transmembrane region" description="Helical" evidence="2">
    <location>
        <begin position="238"/>
        <end position="262"/>
    </location>
</feature>
<dbReference type="AlphaFoldDB" id="M8AZF8"/>
<feature type="transmembrane region" description="Helical" evidence="2">
    <location>
        <begin position="50"/>
        <end position="68"/>
    </location>
</feature>
<feature type="region of interest" description="Disordered" evidence="1">
    <location>
        <begin position="1"/>
        <end position="32"/>
    </location>
</feature>
<feature type="region of interest" description="Disordered" evidence="1">
    <location>
        <begin position="710"/>
        <end position="729"/>
    </location>
</feature>
<reference evidence="4" key="1">
    <citation type="submission" date="2015-06" db="UniProtKB">
        <authorList>
            <consortium name="EnsemblPlants"/>
        </authorList>
    </citation>
    <scope>IDENTIFICATION</scope>
</reference>
<keyword evidence="2" id="KW-1133">Transmembrane helix</keyword>
<feature type="domain" description="PGG" evidence="3">
    <location>
        <begin position="730"/>
        <end position="830"/>
    </location>
</feature>
<feature type="transmembrane region" description="Helical" evidence="2">
    <location>
        <begin position="784"/>
        <end position="809"/>
    </location>
</feature>
<feature type="transmembrane region" description="Helical" evidence="2">
    <location>
        <begin position="522"/>
        <end position="545"/>
    </location>
</feature>